<proteinExistence type="inferred from homology"/>
<keyword evidence="3 9" id="KW-0808">Transferase</keyword>
<dbReference type="UniPathway" id="UPA00051">
    <property type="reaction ID" value="UER00462"/>
</dbReference>
<dbReference type="AlphaFoldDB" id="A0A6C0GME2"/>
<comment type="pathway">
    <text evidence="10">Amino-acid biosynthesis; L-threonine biosynthesis; L-threonine from L-aspartate: step 1/5.</text>
</comment>
<dbReference type="PIRSF" id="PIRSF000726">
    <property type="entry name" value="Asp_kin"/>
    <property type="match status" value="1"/>
</dbReference>
<dbReference type="InterPro" id="IPR001048">
    <property type="entry name" value="Asp/Glu/Uridylate_kinase"/>
</dbReference>
<dbReference type="RefSeq" id="WP_162445100.1">
    <property type="nucleotide sequence ID" value="NZ_CP048222.1"/>
</dbReference>
<comment type="pathway">
    <text evidence="1 10">Amino-acid biosynthesis; L-lysine biosynthesis via DAP pathway; (S)-tetrahydrodipicolinate from L-aspartate: step 1/4.</text>
</comment>
<evidence type="ECO:0000256" key="6">
    <source>
        <dbReference type="ARBA" id="ARBA00022840"/>
    </source>
</evidence>
<gene>
    <name evidence="12" type="ORF">GXP67_21905</name>
</gene>
<dbReference type="InterPro" id="IPR042199">
    <property type="entry name" value="AsparK_Bifunc_asparK/hSer_DH"/>
</dbReference>
<feature type="domain" description="Aspartate/glutamate/uridylate kinase" evidence="11">
    <location>
        <begin position="2"/>
        <end position="280"/>
    </location>
</feature>
<reference evidence="12 13" key="1">
    <citation type="submission" date="2020-01" db="EMBL/GenBank/DDBJ databases">
        <authorList>
            <person name="Kim M.K."/>
        </authorList>
    </citation>
    <scope>NUCLEOTIDE SEQUENCE [LARGE SCALE GENOMIC DNA]</scope>
    <source>
        <strain evidence="12 13">172606-1</strain>
    </source>
</reference>
<feature type="binding site" evidence="8">
    <location>
        <begin position="5"/>
        <end position="8"/>
    </location>
    <ligand>
        <name>ATP</name>
        <dbReference type="ChEBI" id="CHEBI:30616"/>
    </ligand>
</feature>
<dbReference type="UniPathway" id="UPA00034">
    <property type="reaction ID" value="UER00015"/>
</dbReference>
<dbReference type="PANTHER" id="PTHR21499:SF59">
    <property type="entry name" value="ASPARTOKINASE"/>
    <property type="match status" value="1"/>
</dbReference>
<evidence type="ECO:0000256" key="2">
    <source>
        <dbReference type="ARBA" id="ARBA00010122"/>
    </source>
</evidence>
<dbReference type="InterPro" id="IPR005260">
    <property type="entry name" value="Asp_kin_monofn"/>
</dbReference>
<dbReference type="NCBIfam" id="TIGR00657">
    <property type="entry name" value="asp_kinases"/>
    <property type="match status" value="1"/>
</dbReference>
<feature type="binding site" evidence="8">
    <location>
        <position position="44"/>
    </location>
    <ligand>
        <name>substrate</name>
    </ligand>
</feature>
<dbReference type="GO" id="GO:0009089">
    <property type="term" value="P:lysine biosynthetic process via diaminopimelate"/>
    <property type="evidence" value="ECO:0007669"/>
    <property type="project" value="UniProtKB-UniPathway"/>
</dbReference>
<dbReference type="GO" id="GO:0009090">
    <property type="term" value="P:homoserine biosynthetic process"/>
    <property type="evidence" value="ECO:0007669"/>
    <property type="project" value="TreeGrafter"/>
</dbReference>
<keyword evidence="4 8" id="KW-0547">Nucleotide-binding</keyword>
<keyword evidence="6 8" id="KW-0067">ATP-binding</keyword>
<dbReference type="InterPro" id="IPR001341">
    <property type="entry name" value="Asp_kinase"/>
</dbReference>
<accession>A0A6C0GME2</accession>
<evidence type="ECO:0000313" key="12">
    <source>
        <dbReference type="EMBL" id="QHT69107.1"/>
    </source>
</evidence>
<evidence type="ECO:0000256" key="3">
    <source>
        <dbReference type="ARBA" id="ARBA00022679"/>
    </source>
</evidence>
<dbReference type="Proteomes" id="UP000480178">
    <property type="component" value="Chromosome"/>
</dbReference>
<evidence type="ECO:0000313" key="13">
    <source>
        <dbReference type="Proteomes" id="UP000480178"/>
    </source>
</evidence>
<keyword evidence="10" id="KW-0028">Amino-acid biosynthesis</keyword>
<sequence>MLVFKFGGASVKDAPSVRNACQIIQQYSGKQPLLVVISAMGKTTNALEELLHVYLSKGAHQSVLEGLQQYHLQIIEALFEDQADEVHKVIKNLFTELQSNLLSAHQLPFDRAYDAVISYGELLSSTIVAQYLRKINIPSIWQDARTFIKTNDTWREGRIQWELTTQIIQQRMFPLLNQLVVITQGFIGSTTDGWTTTLGREGSDFTAAIFGAALQAESVTIWKDVPGILNADPKRNPSAQLFTRLSYEEAAEMTYYGATVIHPKTIKPLANKGIPLFVRSFIEPQQPGTCISTAASDKKIPVVIFKPNQVLVSCSVKDFTFITEENVCSILHAFSSLNMKINLMQNTAISLSIGTNADHEKTEQLKLMLEDRFSVTVQESLELVSVLNYTADNVEKVSRDKKIIQEQKTLSSYQLLTEV</sequence>
<keyword evidence="13" id="KW-1185">Reference proteome</keyword>
<evidence type="ECO:0000256" key="8">
    <source>
        <dbReference type="PIRSR" id="PIRSR000726-1"/>
    </source>
</evidence>
<dbReference type="PANTHER" id="PTHR21499">
    <property type="entry name" value="ASPARTATE KINASE"/>
    <property type="match status" value="1"/>
</dbReference>
<dbReference type="Gene3D" id="3.40.1160.10">
    <property type="entry name" value="Acetylglutamate kinase-like"/>
    <property type="match status" value="1"/>
</dbReference>
<evidence type="ECO:0000256" key="9">
    <source>
        <dbReference type="RuleBase" id="RU003448"/>
    </source>
</evidence>
<comment type="pathway">
    <text evidence="10">Amino-acid biosynthesis; L-methionine biosynthesis via de novo pathway; L-homoserine from L-aspartate: step 1/3.</text>
</comment>
<evidence type="ECO:0000256" key="7">
    <source>
        <dbReference type="ARBA" id="ARBA00047872"/>
    </source>
</evidence>
<keyword evidence="5 9" id="KW-0418">Kinase</keyword>
<dbReference type="UniPathway" id="UPA00050">
    <property type="reaction ID" value="UER00461"/>
</dbReference>
<dbReference type="GO" id="GO:0005524">
    <property type="term" value="F:ATP binding"/>
    <property type="evidence" value="ECO:0007669"/>
    <property type="project" value="UniProtKB-KW"/>
</dbReference>
<dbReference type="KEGG" id="rhoz:GXP67_21905"/>
<dbReference type="CDD" id="cd04243">
    <property type="entry name" value="AAK_AK-HSDH-like"/>
    <property type="match status" value="1"/>
</dbReference>
<dbReference type="EC" id="2.7.2.4" evidence="9"/>
<evidence type="ECO:0000256" key="10">
    <source>
        <dbReference type="RuleBase" id="RU004249"/>
    </source>
</evidence>
<feature type="binding site" evidence="8">
    <location>
        <position position="121"/>
    </location>
    <ligand>
        <name>substrate</name>
    </ligand>
</feature>
<dbReference type="Pfam" id="PF00696">
    <property type="entry name" value="AA_kinase"/>
    <property type="match status" value="1"/>
</dbReference>
<dbReference type="EMBL" id="CP048222">
    <property type="protein sequence ID" value="QHT69107.1"/>
    <property type="molecule type" value="Genomic_DNA"/>
</dbReference>
<comment type="similarity">
    <text evidence="2 9">Belongs to the aspartokinase family.</text>
</comment>
<evidence type="ECO:0000259" key="11">
    <source>
        <dbReference type="Pfam" id="PF00696"/>
    </source>
</evidence>
<evidence type="ECO:0000256" key="1">
    <source>
        <dbReference type="ARBA" id="ARBA00004766"/>
    </source>
</evidence>
<evidence type="ECO:0000256" key="4">
    <source>
        <dbReference type="ARBA" id="ARBA00022741"/>
    </source>
</evidence>
<dbReference type="GO" id="GO:0009088">
    <property type="term" value="P:threonine biosynthetic process"/>
    <property type="evidence" value="ECO:0007669"/>
    <property type="project" value="UniProtKB-UniPathway"/>
</dbReference>
<dbReference type="GO" id="GO:0005829">
    <property type="term" value="C:cytosol"/>
    <property type="evidence" value="ECO:0007669"/>
    <property type="project" value="TreeGrafter"/>
</dbReference>
<dbReference type="Gene3D" id="1.20.120.1320">
    <property type="entry name" value="Aspartokinase, catalytic domain"/>
    <property type="match status" value="1"/>
</dbReference>
<comment type="catalytic activity">
    <reaction evidence="7 9">
        <text>L-aspartate + ATP = 4-phospho-L-aspartate + ADP</text>
        <dbReference type="Rhea" id="RHEA:23776"/>
        <dbReference type="ChEBI" id="CHEBI:29991"/>
        <dbReference type="ChEBI" id="CHEBI:30616"/>
        <dbReference type="ChEBI" id="CHEBI:57535"/>
        <dbReference type="ChEBI" id="CHEBI:456216"/>
        <dbReference type="EC" id="2.7.2.4"/>
    </reaction>
</comment>
<protein>
    <recommendedName>
        <fullName evidence="9">Aspartokinase</fullName>
        <ecNumber evidence="9">2.7.2.4</ecNumber>
    </recommendedName>
</protein>
<evidence type="ECO:0000256" key="5">
    <source>
        <dbReference type="ARBA" id="ARBA00022777"/>
    </source>
</evidence>
<dbReference type="SUPFAM" id="SSF53633">
    <property type="entry name" value="Carbamate kinase-like"/>
    <property type="match status" value="1"/>
</dbReference>
<organism evidence="12 13">
    <name type="scientific">Rhodocytophaga rosea</name>
    <dbReference type="NCBI Taxonomy" id="2704465"/>
    <lineage>
        <taxon>Bacteria</taxon>
        <taxon>Pseudomonadati</taxon>
        <taxon>Bacteroidota</taxon>
        <taxon>Cytophagia</taxon>
        <taxon>Cytophagales</taxon>
        <taxon>Rhodocytophagaceae</taxon>
        <taxon>Rhodocytophaga</taxon>
    </lineage>
</organism>
<dbReference type="InterPro" id="IPR036393">
    <property type="entry name" value="AceGlu_kinase-like_sf"/>
</dbReference>
<name>A0A6C0GME2_9BACT</name>
<dbReference type="GO" id="GO:0004072">
    <property type="term" value="F:aspartate kinase activity"/>
    <property type="evidence" value="ECO:0007669"/>
    <property type="project" value="UniProtKB-EC"/>
</dbReference>